<accession>A0A8J8GE80</accession>
<dbReference type="EC" id="2.7.7.7" evidence="1"/>
<dbReference type="Gene3D" id="3.40.50.300">
    <property type="entry name" value="P-loop containing nucleotide triphosphate hydrolases"/>
    <property type="match status" value="1"/>
</dbReference>
<dbReference type="GO" id="GO:0009360">
    <property type="term" value="C:DNA polymerase III complex"/>
    <property type="evidence" value="ECO:0007669"/>
    <property type="project" value="InterPro"/>
</dbReference>
<dbReference type="Proteomes" id="UP000625804">
    <property type="component" value="Unassembled WGS sequence"/>
</dbReference>
<dbReference type="NCBIfam" id="TIGR01128">
    <property type="entry name" value="holA"/>
    <property type="match status" value="1"/>
</dbReference>
<evidence type="ECO:0000256" key="1">
    <source>
        <dbReference type="ARBA" id="ARBA00012417"/>
    </source>
</evidence>
<dbReference type="InterPro" id="IPR027417">
    <property type="entry name" value="P-loop_NTPase"/>
</dbReference>
<dbReference type="GO" id="GO:0006261">
    <property type="term" value="P:DNA-templated DNA replication"/>
    <property type="evidence" value="ECO:0007669"/>
    <property type="project" value="TreeGrafter"/>
</dbReference>
<dbReference type="Pfam" id="PF06144">
    <property type="entry name" value="DNA_pol3_delta"/>
    <property type="match status" value="1"/>
</dbReference>
<evidence type="ECO:0000256" key="5">
    <source>
        <dbReference type="ARBA" id="ARBA00022705"/>
    </source>
</evidence>
<feature type="domain" description="DNA polymerase III delta subunit-like C-terminal" evidence="10">
    <location>
        <begin position="218"/>
        <end position="338"/>
    </location>
</feature>
<dbReference type="PANTHER" id="PTHR34388:SF1">
    <property type="entry name" value="DNA POLYMERASE III SUBUNIT DELTA"/>
    <property type="match status" value="1"/>
</dbReference>
<organism evidence="11 12">
    <name type="scientific">Calidifontibacillus erzurumensis</name>
    <dbReference type="NCBI Taxonomy" id="2741433"/>
    <lineage>
        <taxon>Bacteria</taxon>
        <taxon>Bacillati</taxon>
        <taxon>Bacillota</taxon>
        <taxon>Bacilli</taxon>
        <taxon>Bacillales</taxon>
        <taxon>Bacillaceae</taxon>
        <taxon>Calidifontibacillus/Schinkia group</taxon>
        <taxon>Calidifontibacillus</taxon>
    </lineage>
</organism>
<keyword evidence="3 11" id="KW-0808">Transferase</keyword>
<evidence type="ECO:0000256" key="2">
    <source>
        <dbReference type="ARBA" id="ARBA00017703"/>
    </source>
</evidence>
<dbReference type="GO" id="GO:0003887">
    <property type="term" value="F:DNA-directed DNA polymerase activity"/>
    <property type="evidence" value="ECO:0007669"/>
    <property type="project" value="UniProtKB-KW"/>
</dbReference>
<evidence type="ECO:0000256" key="3">
    <source>
        <dbReference type="ARBA" id="ARBA00022679"/>
    </source>
</evidence>
<dbReference type="InterPro" id="IPR048466">
    <property type="entry name" value="DNA_pol3_delta-like_C"/>
</dbReference>
<evidence type="ECO:0000256" key="4">
    <source>
        <dbReference type="ARBA" id="ARBA00022695"/>
    </source>
</evidence>
<keyword evidence="12" id="KW-1185">Reference proteome</keyword>
<dbReference type="Gene3D" id="1.10.8.60">
    <property type="match status" value="1"/>
</dbReference>
<evidence type="ECO:0000259" key="9">
    <source>
        <dbReference type="Pfam" id="PF06144"/>
    </source>
</evidence>
<comment type="catalytic activity">
    <reaction evidence="8">
        <text>DNA(n) + a 2'-deoxyribonucleoside 5'-triphosphate = DNA(n+1) + diphosphate</text>
        <dbReference type="Rhea" id="RHEA:22508"/>
        <dbReference type="Rhea" id="RHEA-COMP:17339"/>
        <dbReference type="Rhea" id="RHEA-COMP:17340"/>
        <dbReference type="ChEBI" id="CHEBI:33019"/>
        <dbReference type="ChEBI" id="CHEBI:61560"/>
        <dbReference type="ChEBI" id="CHEBI:173112"/>
        <dbReference type="EC" id="2.7.7.7"/>
    </reaction>
</comment>
<evidence type="ECO:0000259" key="10">
    <source>
        <dbReference type="Pfam" id="PF21694"/>
    </source>
</evidence>
<proteinExistence type="inferred from homology"/>
<dbReference type="RefSeq" id="WP_173729466.1">
    <property type="nucleotide sequence ID" value="NZ_JABTTE010000001.1"/>
</dbReference>
<dbReference type="Gene3D" id="1.20.272.10">
    <property type="match status" value="1"/>
</dbReference>
<evidence type="ECO:0000313" key="12">
    <source>
        <dbReference type="Proteomes" id="UP000625804"/>
    </source>
</evidence>
<dbReference type="SUPFAM" id="SSF52540">
    <property type="entry name" value="P-loop containing nucleoside triphosphate hydrolases"/>
    <property type="match status" value="1"/>
</dbReference>
<protein>
    <recommendedName>
        <fullName evidence="2">DNA polymerase III subunit delta</fullName>
        <ecNumber evidence="1">2.7.7.7</ecNumber>
    </recommendedName>
</protein>
<gene>
    <name evidence="11" type="primary">holA</name>
    <name evidence="11" type="ORF">HR057_00630</name>
</gene>
<evidence type="ECO:0000256" key="7">
    <source>
        <dbReference type="ARBA" id="ARBA00034754"/>
    </source>
</evidence>
<keyword evidence="4 11" id="KW-0548">Nucleotidyltransferase</keyword>
<dbReference type="InterPro" id="IPR008921">
    <property type="entry name" value="DNA_pol3_clamp-load_cplx_C"/>
</dbReference>
<sequence length="340" mass="39567">MGTYQTLHKKIKEKQIAPLYLFYGQEEFLIEETVSLLVNTVLTDEEKEMNLSVYDMSEVPIEVALEDAETLPFLGEKRVVIVKDPYFFTGQKDKNKIDHDLKKLEEYLQTPSPDAVVIFSGFYEKLDERKKIVKLFEKRGEIVHMPLLDEQALRAWVKNRVKNEKKEIEDRALDLLLLLVGPKLILLANEIDKVITYMGVEKKIDQAVIQNIVVRSLEQNVFALIDRIVKARTEEALAIYYDLLEQKEEPIKILALIAGQFRFIYQVKSLYTRGYGQKQTASYLKSHPFRVKLAAEQSARFTEQELEDIIKTLADVDYKMKTGKMDKKLLLELFILQLKK</sequence>
<dbReference type="InterPro" id="IPR010372">
    <property type="entry name" value="DNA_pol3_delta_N"/>
</dbReference>
<evidence type="ECO:0000313" key="11">
    <source>
        <dbReference type="EMBL" id="NSL50266.1"/>
    </source>
</evidence>
<dbReference type="PANTHER" id="PTHR34388">
    <property type="entry name" value="DNA POLYMERASE III SUBUNIT DELTA"/>
    <property type="match status" value="1"/>
</dbReference>
<evidence type="ECO:0000256" key="6">
    <source>
        <dbReference type="ARBA" id="ARBA00022932"/>
    </source>
</evidence>
<evidence type="ECO:0000256" key="8">
    <source>
        <dbReference type="ARBA" id="ARBA00049244"/>
    </source>
</evidence>
<dbReference type="AlphaFoldDB" id="A0A8J8GE80"/>
<dbReference type="GO" id="GO:0003677">
    <property type="term" value="F:DNA binding"/>
    <property type="evidence" value="ECO:0007669"/>
    <property type="project" value="InterPro"/>
</dbReference>
<keyword evidence="6" id="KW-0239">DNA-directed DNA polymerase</keyword>
<name>A0A8J8GE80_9BACI</name>
<dbReference type="EMBL" id="JABTTE010000001">
    <property type="protein sequence ID" value="NSL50266.1"/>
    <property type="molecule type" value="Genomic_DNA"/>
</dbReference>
<feature type="domain" description="DNA polymerase III delta N-terminal" evidence="9">
    <location>
        <begin position="20"/>
        <end position="144"/>
    </location>
</feature>
<reference evidence="11" key="1">
    <citation type="submission" date="2020-06" db="EMBL/GenBank/DDBJ databases">
        <title>A novel thermopfilic bacterium from Erzurum, Turkey.</title>
        <authorList>
            <person name="Adiguzel A."/>
            <person name="Ay H."/>
            <person name="Baltaci M.O."/>
        </authorList>
    </citation>
    <scope>NUCLEOTIDE SEQUENCE</scope>
    <source>
        <strain evidence="11">P2</strain>
    </source>
</reference>
<keyword evidence="5" id="KW-0235">DNA replication</keyword>
<comment type="similarity">
    <text evidence="7">Belongs to the DNA polymerase HolA subunit family.</text>
</comment>
<dbReference type="SUPFAM" id="SSF48019">
    <property type="entry name" value="post-AAA+ oligomerization domain-like"/>
    <property type="match status" value="1"/>
</dbReference>
<dbReference type="Pfam" id="PF21694">
    <property type="entry name" value="DNA_pol3_delta_C"/>
    <property type="match status" value="1"/>
</dbReference>
<comment type="caution">
    <text evidence="11">The sequence shown here is derived from an EMBL/GenBank/DDBJ whole genome shotgun (WGS) entry which is preliminary data.</text>
</comment>
<dbReference type="InterPro" id="IPR005790">
    <property type="entry name" value="DNA_polIII_delta"/>
</dbReference>